<keyword evidence="2" id="KW-1133">Transmembrane helix</keyword>
<comment type="caution">
    <text evidence="3">The sequence shown here is derived from an EMBL/GenBank/DDBJ whole genome shotgun (WGS) entry which is preliminary data.</text>
</comment>
<protein>
    <recommendedName>
        <fullName evidence="5">DUF2127 domain-containing protein</fullName>
    </recommendedName>
</protein>
<feature type="transmembrane region" description="Helical" evidence="2">
    <location>
        <begin position="95"/>
        <end position="118"/>
    </location>
</feature>
<keyword evidence="2" id="KW-0472">Membrane</keyword>
<feature type="transmembrane region" description="Helical" evidence="2">
    <location>
        <begin position="150"/>
        <end position="170"/>
    </location>
</feature>
<sequence>MLITALNGCRRLFRPAVATVKGEATSPQRNRKPNAVPTSEPQATPRSSTPRERGHRPPTVVTLTVLLLLQALAVLGVAVVFALEIGSGVLNLGAQIFLVVLVAAAGVWIGAAGLSLWAGRAWVRAAVVVIELFAVILSVSFFSAGNVTTGLLFLVPAAGILVLMFSRQVAEHLAGLHR</sequence>
<dbReference type="EMBL" id="QREH01000001">
    <property type="protein sequence ID" value="REE03459.1"/>
    <property type="molecule type" value="Genomic_DNA"/>
</dbReference>
<keyword evidence="2" id="KW-0812">Transmembrane</keyword>
<keyword evidence="4" id="KW-1185">Reference proteome</keyword>
<evidence type="ECO:0008006" key="5">
    <source>
        <dbReference type="Google" id="ProtNLM"/>
    </source>
</evidence>
<evidence type="ECO:0000313" key="4">
    <source>
        <dbReference type="Proteomes" id="UP000256727"/>
    </source>
</evidence>
<feature type="transmembrane region" description="Helical" evidence="2">
    <location>
        <begin position="60"/>
        <end position="83"/>
    </location>
</feature>
<feature type="compositionally biased region" description="Polar residues" evidence="1">
    <location>
        <begin position="36"/>
        <end position="48"/>
    </location>
</feature>
<accession>A0A3D9LAR0</accession>
<feature type="region of interest" description="Disordered" evidence="1">
    <location>
        <begin position="20"/>
        <end position="56"/>
    </location>
</feature>
<reference evidence="3 4" key="1">
    <citation type="submission" date="2018-07" db="EMBL/GenBank/DDBJ databases">
        <title>Sequencing the genomes of 1000 actinobacteria strains.</title>
        <authorList>
            <person name="Klenk H.-P."/>
        </authorList>
    </citation>
    <scope>NUCLEOTIDE SEQUENCE [LARGE SCALE GENOMIC DNA]</scope>
    <source>
        <strain evidence="3 4">DSM 14442</strain>
    </source>
</reference>
<organism evidence="3 4">
    <name type="scientific">Citricoccus muralis</name>
    <dbReference type="NCBI Taxonomy" id="169134"/>
    <lineage>
        <taxon>Bacteria</taxon>
        <taxon>Bacillati</taxon>
        <taxon>Actinomycetota</taxon>
        <taxon>Actinomycetes</taxon>
        <taxon>Micrococcales</taxon>
        <taxon>Micrococcaceae</taxon>
        <taxon>Citricoccus</taxon>
    </lineage>
</organism>
<evidence type="ECO:0000256" key="2">
    <source>
        <dbReference type="SAM" id="Phobius"/>
    </source>
</evidence>
<proteinExistence type="predicted"/>
<name>A0A3D9LAR0_9MICC</name>
<evidence type="ECO:0000256" key="1">
    <source>
        <dbReference type="SAM" id="MobiDB-lite"/>
    </source>
</evidence>
<feature type="transmembrane region" description="Helical" evidence="2">
    <location>
        <begin position="125"/>
        <end position="144"/>
    </location>
</feature>
<evidence type="ECO:0000313" key="3">
    <source>
        <dbReference type="EMBL" id="REE03459.1"/>
    </source>
</evidence>
<dbReference type="Proteomes" id="UP000256727">
    <property type="component" value="Unassembled WGS sequence"/>
</dbReference>
<dbReference type="AlphaFoldDB" id="A0A3D9LAR0"/>
<gene>
    <name evidence="3" type="ORF">C8E99_1270</name>
</gene>